<proteinExistence type="predicted"/>
<feature type="non-terminal residue" evidence="1">
    <location>
        <position position="1"/>
    </location>
</feature>
<gene>
    <name evidence="1" type="ORF">X801_05412</name>
</gene>
<evidence type="ECO:0000313" key="1">
    <source>
        <dbReference type="EMBL" id="OON18731.1"/>
    </source>
</evidence>
<dbReference type="Proteomes" id="UP000243686">
    <property type="component" value="Unassembled WGS sequence"/>
</dbReference>
<reference evidence="1 2" key="1">
    <citation type="submission" date="2015-03" db="EMBL/GenBank/DDBJ databases">
        <title>Draft genome of the nematode, Opisthorchis viverrini.</title>
        <authorList>
            <person name="Mitreva M."/>
        </authorList>
    </citation>
    <scope>NUCLEOTIDE SEQUENCE [LARGE SCALE GENOMIC DNA]</scope>
    <source>
        <strain evidence="1">Khon Kaen</strain>
    </source>
</reference>
<keyword evidence="2" id="KW-1185">Reference proteome</keyword>
<dbReference type="AlphaFoldDB" id="A0A1S8WWE8"/>
<accession>A0A1S8WWE8</accession>
<organism evidence="1 2">
    <name type="scientific">Opisthorchis viverrini</name>
    <name type="common">Southeast Asian liver fluke</name>
    <dbReference type="NCBI Taxonomy" id="6198"/>
    <lineage>
        <taxon>Eukaryota</taxon>
        <taxon>Metazoa</taxon>
        <taxon>Spiralia</taxon>
        <taxon>Lophotrochozoa</taxon>
        <taxon>Platyhelminthes</taxon>
        <taxon>Trematoda</taxon>
        <taxon>Digenea</taxon>
        <taxon>Opisthorchiida</taxon>
        <taxon>Opisthorchiata</taxon>
        <taxon>Opisthorchiidae</taxon>
        <taxon>Opisthorchis</taxon>
    </lineage>
</organism>
<dbReference type="EMBL" id="KV893904">
    <property type="protein sequence ID" value="OON18731.1"/>
    <property type="molecule type" value="Genomic_DNA"/>
</dbReference>
<sequence>KQERNTTTLFKHQLYGFAEPNAIWIVCQESSNSEVNLHKKHTLHRPRLIHDVEVDKRFVMHRTSNMSVSEVKHFQEGSKATEFADTVSRTTGSTLKPPFITKQLEEVGFLLDDEDDDFIL</sequence>
<name>A0A1S8WWE8_OPIVI</name>
<feature type="non-terminal residue" evidence="1">
    <location>
        <position position="120"/>
    </location>
</feature>
<protein>
    <submittedName>
        <fullName evidence="1">Uncharacterized protein</fullName>
    </submittedName>
</protein>
<evidence type="ECO:0000313" key="2">
    <source>
        <dbReference type="Proteomes" id="UP000243686"/>
    </source>
</evidence>